<accession>A0A0W8E6Y4</accession>
<reference evidence="1" key="1">
    <citation type="journal article" date="2015" name="Proc. Natl. Acad. Sci. U.S.A.">
        <title>Networks of energetic and metabolic interactions define dynamics in microbial communities.</title>
        <authorList>
            <person name="Embree M."/>
            <person name="Liu J.K."/>
            <person name="Al-Bassam M.M."/>
            <person name="Zengler K."/>
        </authorList>
    </citation>
    <scope>NUCLEOTIDE SEQUENCE</scope>
</reference>
<dbReference type="EMBL" id="LNQE01001849">
    <property type="protein sequence ID" value="KUG04389.1"/>
    <property type="molecule type" value="Genomic_DNA"/>
</dbReference>
<name>A0A0W8E6Y4_9ZZZZ</name>
<gene>
    <name evidence="1" type="ORF">ASZ90_018156</name>
</gene>
<dbReference type="AlphaFoldDB" id="A0A0W8E6Y4"/>
<evidence type="ECO:0000313" key="1">
    <source>
        <dbReference type="EMBL" id="KUG04389.1"/>
    </source>
</evidence>
<organism evidence="1">
    <name type="scientific">hydrocarbon metagenome</name>
    <dbReference type="NCBI Taxonomy" id="938273"/>
    <lineage>
        <taxon>unclassified sequences</taxon>
        <taxon>metagenomes</taxon>
        <taxon>ecological metagenomes</taxon>
    </lineage>
</organism>
<proteinExistence type="predicted"/>
<sequence>MTNFLPAGMINETLEDICKKINELKEQLAKGDTNNVMRGLKELEDMTLDLWVFIEKFACQPLIYTGAGNTEEIIKRLEWALAFSEEVNPMDLLMLQQEIKKKAAYKSK</sequence>
<protein>
    <submittedName>
        <fullName evidence="1">Uncharacterized protein</fullName>
    </submittedName>
</protein>
<comment type="caution">
    <text evidence="1">The sequence shown here is derived from an EMBL/GenBank/DDBJ whole genome shotgun (WGS) entry which is preliminary data.</text>
</comment>